<keyword evidence="4 6" id="KW-1133">Transmembrane helix</keyword>
<evidence type="ECO:0000259" key="7">
    <source>
        <dbReference type="Pfam" id="PF00482"/>
    </source>
</evidence>
<feature type="transmembrane region" description="Helical" evidence="6">
    <location>
        <begin position="12"/>
        <end position="28"/>
    </location>
</feature>
<protein>
    <submittedName>
        <fullName evidence="8">Unannotated protein</fullName>
    </submittedName>
</protein>
<accession>A0A6J6B804</accession>
<proteinExistence type="predicted"/>
<sequence length="244" mass="26511">MNVNTLLSSRNIKVGAAMLAAGAFVLAFSSSPIISLAFALFVGIFLTLALRKNENKKVLEIQSAAPEMIDHLISGLQSGLSLNESLVGLSTRGPAVLKPFFERFRLDVYSSGDFVSALEQVKSELSDPSTDLIIESLLMSKSLGGAELMNILRLLGNFIREDLSLRREILVKQSWIKNSAHLSASAPWILLLLLSTQPSTSQAYSTRTGAMILLSGLILTSLAYAWMNQLAKLPRPSRVFSGNK</sequence>
<organism evidence="8">
    <name type="scientific">freshwater metagenome</name>
    <dbReference type="NCBI Taxonomy" id="449393"/>
    <lineage>
        <taxon>unclassified sequences</taxon>
        <taxon>metagenomes</taxon>
        <taxon>ecological metagenomes</taxon>
    </lineage>
</organism>
<dbReference type="AlphaFoldDB" id="A0A6J6B804"/>
<evidence type="ECO:0000256" key="4">
    <source>
        <dbReference type="ARBA" id="ARBA00022989"/>
    </source>
</evidence>
<dbReference type="InterPro" id="IPR018076">
    <property type="entry name" value="T2SS_GspF_dom"/>
</dbReference>
<dbReference type="PANTHER" id="PTHR35007:SF2">
    <property type="entry name" value="PILUS ASSEMBLE PROTEIN"/>
    <property type="match status" value="1"/>
</dbReference>
<evidence type="ECO:0000256" key="6">
    <source>
        <dbReference type="SAM" id="Phobius"/>
    </source>
</evidence>
<evidence type="ECO:0000313" key="8">
    <source>
        <dbReference type="EMBL" id="CAB4535232.1"/>
    </source>
</evidence>
<dbReference type="EMBL" id="CAEZSD010000082">
    <property type="protein sequence ID" value="CAB4535232.1"/>
    <property type="molecule type" value="Genomic_DNA"/>
</dbReference>
<evidence type="ECO:0000256" key="5">
    <source>
        <dbReference type="ARBA" id="ARBA00023136"/>
    </source>
</evidence>
<feature type="domain" description="Type II secretion system protein GspF" evidence="7">
    <location>
        <begin position="69"/>
        <end position="194"/>
    </location>
</feature>
<reference evidence="8" key="1">
    <citation type="submission" date="2020-05" db="EMBL/GenBank/DDBJ databases">
        <authorList>
            <person name="Chiriac C."/>
            <person name="Salcher M."/>
            <person name="Ghai R."/>
            <person name="Kavagutti S V."/>
        </authorList>
    </citation>
    <scope>NUCLEOTIDE SEQUENCE</scope>
</reference>
<dbReference type="Pfam" id="PF00482">
    <property type="entry name" value="T2SSF"/>
    <property type="match status" value="1"/>
</dbReference>
<name>A0A6J6B804_9ZZZZ</name>
<dbReference type="GO" id="GO:0005886">
    <property type="term" value="C:plasma membrane"/>
    <property type="evidence" value="ECO:0007669"/>
    <property type="project" value="UniProtKB-SubCell"/>
</dbReference>
<keyword evidence="5 6" id="KW-0472">Membrane</keyword>
<keyword evidence="2" id="KW-1003">Cell membrane</keyword>
<evidence type="ECO:0000256" key="2">
    <source>
        <dbReference type="ARBA" id="ARBA00022475"/>
    </source>
</evidence>
<feature type="transmembrane region" description="Helical" evidence="6">
    <location>
        <begin position="208"/>
        <end position="227"/>
    </location>
</feature>
<gene>
    <name evidence="8" type="ORF">UFOPK1399_00736</name>
</gene>
<dbReference type="PANTHER" id="PTHR35007">
    <property type="entry name" value="INTEGRAL MEMBRANE PROTEIN-RELATED"/>
    <property type="match status" value="1"/>
</dbReference>
<comment type="subcellular location">
    <subcellularLocation>
        <location evidence="1">Cell membrane</location>
        <topology evidence="1">Multi-pass membrane protein</topology>
    </subcellularLocation>
</comment>
<feature type="transmembrane region" description="Helical" evidence="6">
    <location>
        <begin position="34"/>
        <end position="50"/>
    </location>
</feature>
<evidence type="ECO:0000256" key="1">
    <source>
        <dbReference type="ARBA" id="ARBA00004651"/>
    </source>
</evidence>
<evidence type="ECO:0000256" key="3">
    <source>
        <dbReference type="ARBA" id="ARBA00022692"/>
    </source>
</evidence>
<keyword evidence="3 6" id="KW-0812">Transmembrane</keyword>